<dbReference type="AlphaFoldDB" id="M1PWJ5"/>
<protein>
    <submittedName>
        <fullName evidence="1">Uncharacterized protein</fullName>
    </submittedName>
</protein>
<name>M1PWJ5_9ZZZZ</name>
<gene>
    <name evidence="1" type="ORF">FLSS-29_0001</name>
</gene>
<dbReference type="EMBL" id="JX684095">
    <property type="protein sequence ID" value="AGF93509.1"/>
    <property type="molecule type" value="Genomic_DNA"/>
</dbReference>
<proteinExistence type="predicted"/>
<accession>M1PWJ5</accession>
<reference evidence="1" key="1">
    <citation type="journal article" date="2013" name="Syst. Appl. Microbiol.">
        <title>New insights into the archaeal diversity of a hypersaline microbial mat obtained by a metagenomic approach.</title>
        <authorList>
            <person name="Lopez-Lopez A."/>
            <person name="Richter M."/>
            <person name="Pena A."/>
            <person name="Tamames J."/>
            <person name="Rossello-Mora R."/>
        </authorList>
    </citation>
    <scope>NUCLEOTIDE SEQUENCE</scope>
</reference>
<organism evidence="1">
    <name type="scientific">uncultured organism</name>
    <dbReference type="NCBI Taxonomy" id="155900"/>
    <lineage>
        <taxon>unclassified sequences</taxon>
        <taxon>environmental samples</taxon>
    </lineage>
</organism>
<sequence length="159" mass="17855">MRIYTTHKEYGEAAMQEIITQFEGEVSVKELNNLRSIVYLNESGEGFFEKPLPSYAQFSPLFDIFLDVQDTQPVDYLFKAGNLRGGDVYSSSYDAMKSFISEVKAEGNVVSVNKSSTAETGIHLNGYTRAIYKINNSSGADRFAIVYDTGEVRLFERAK</sequence>
<evidence type="ECO:0000313" key="1">
    <source>
        <dbReference type="EMBL" id="AGF93509.1"/>
    </source>
</evidence>